<sequence length="82" mass="9112">TFEITCKRHESCSVSLSTNGNPLMRLYGPDLVKVKEHIQRRLHLQGGAHYLKGPDERPTVGVQLARHHVSKTEKLALEGGKG</sequence>
<proteinExistence type="predicted"/>
<dbReference type="AlphaFoldDB" id="A0A392S9V9"/>
<accession>A0A392S9V9</accession>
<protein>
    <submittedName>
        <fullName evidence="1">Uncharacterized protein</fullName>
    </submittedName>
</protein>
<name>A0A392S9V9_9FABA</name>
<evidence type="ECO:0000313" key="1">
    <source>
        <dbReference type="EMBL" id="MCI44974.1"/>
    </source>
</evidence>
<comment type="caution">
    <text evidence="1">The sequence shown here is derived from an EMBL/GenBank/DDBJ whole genome shotgun (WGS) entry which is preliminary data.</text>
</comment>
<evidence type="ECO:0000313" key="2">
    <source>
        <dbReference type="Proteomes" id="UP000265520"/>
    </source>
</evidence>
<reference evidence="1 2" key="1">
    <citation type="journal article" date="2018" name="Front. Plant Sci.">
        <title>Red Clover (Trifolium pratense) and Zigzag Clover (T. medium) - A Picture of Genomic Similarities and Differences.</title>
        <authorList>
            <person name="Dluhosova J."/>
            <person name="Istvanek J."/>
            <person name="Nedelnik J."/>
            <person name="Repkova J."/>
        </authorList>
    </citation>
    <scope>NUCLEOTIDE SEQUENCE [LARGE SCALE GENOMIC DNA]</scope>
    <source>
        <strain evidence="2">cv. 10/8</strain>
        <tissue evidence="1">Leaf</tissue>
    </source>
</reference>
<dbReference type="Proteomes" id="UP000265520">
    <property type="component" value="Unassembled WGS sequence"/>
</dbReference>
<organism evidence="1 2">
    <name type="scientific">Trifolium medium</name>
    <dbReference type="NCBI Taxonomy" id="97028"/>
    <lineage>
        <taxon>Eukaryota</taxon>
        <taxon>Viridiplantae</taxon>
        <taxon>Streptophyta</taxon>
        <taxon>Embryophyta</taxon>
        <taxon>Tracheophyta</taxon>
        <taxon>Spermatophyta</taxon>
        <taxon>Magnoliopsida</taxon>
        <taxon>eudicotyledons</taxon>
        <taxon>Gunneridae</taxon>
        <taxon>Pentapetalae</taxon>
        <taxon>rosids</taxon>
        <taxon>fabids</taxon>
        <taxon>Fabales</taxon>
        <taxon>Fabaceae</taxon>
        <taxon>Papilionoideae</taxon>
        <taxon>50 kb inversion clade</taxon>
        <taxon>NPAAA clade</taxon>
        <taxon>Hologalegina</taxon>
        <taxon>IRL clade</taxon>
        <taxon>Trifolieae</taxon>
        <taxon>Trifolium</taxon>
    </lineage>
</organism>
<feature type="non-terminal residue" evidence="1">
    <location>
        <position position="1"/>
    </location>
</feature>
<dbReference type="EMBL" id="LXQA010337941">
    <property type="protein sequence ID" value="MCI44974.1"/>
    <property type="molecule type" value="Genomic_DNA"/>
</dbReference>
<keyword evidence="2" id="KW-1185">Reference proteome</keyword>